<protein>
    <submittedName>
        <fullName evidence="2">Uncharacterized protein</fullName>
    </submittedName>
</protein>
<name>A0A124E806_MYCTH</name>
<proteinExistence type="predicted"/>
<gene>
    <name evidence="2" type="ORF">RMCT_1182</name>
</gene>
<accession>A0A124E806</accession>
<sequence length="135" mass="14298">MLDEHAEAVIRAGIATSAATSAAAAFARRLIQLIIRRPLNVRTGGALSRHGDDAGRRIRGFTLAPQRWGGCRFTVTQPIRLSDKHVHALDGRAGGPGTVGSRPRRNRRTQSADKVDPGRPPGDGSIEVSPGCMSG</sequence>
<evidence type="ECO:0000313" key="3">
    <source>
        <dbReference type="Proteomes" id="UP000069654"/>
    </source>
</evidence>
<organism evidence="2 3">
    <name type="scientific">Mycolicibacterium thermoresistibile</name>
    <name type="common">Mycobacterium thermoresistibile</name>
    <dbReference type="NCBI Taxonomy" id="1797"/>
    <lineage>
        <taxon>Bacteria</taxon>
        <taxon>Bacillati</taxon>
        <taxon>Actinomycetota</taxon>
        <taxon>Actinomycetes</taxon>
        <taxon>Mycobacteriales</taxon>
        <taxon>Mycobacteriaceae</taxon>
        <taxon>Mycolicibacterium</taxon>
    </lineage>
</organism>
<reference evidence="3" key="2">
    <citation type="submission" date="2016-02" db="EMBL/GenBank/DDBJ databases">
        <title>Draft genome sequence of five rapidly growing Mycobacterium species.</title>
        <authorList>
            <person name="Katahira K."/>
            <person name="Gotou Y."/>
            <person name="Iida K."/>
            <person name="Ogura Y."/>
            <person name="Hayashi T."/>
        </authorList>
    </citation>
    <scope>NUCLEOTIDE SEQUENCE [LARGE SCALE GENOMIC DNA]</scope>
    <source>
        <strain evidence="3">JCM6362</strain>
    </source>
</reference>
<dbReference type="Proteomes" id="UP000069654">
    <property type="component" value="Unassembled WGS sequence"/>
</dbReference>
<dbReference type="STRING" id="1797.RMCT_1182"/>
<reference evidence="2 3" key="1">
    <citation type="journal article" date="2016" name="Genome Announc.">
        <title>Draft Genome Sequences of Five Rapidly Growing Mycobacterium Species, M. thermoresistibile, M. fortuitum subsp. acetamidolyticum, M. canariasense, M. brisbanense, and M. novocastrense.</title>
        <authorList>
            <person name="Katahira K."/>
            <person name="Ogura Y."/>
            <person name="Gotoh Y."/>
            <person name="Hayashi T."/>
        </authorList>
    </citation>
    <scope>NUCLEOTIDE SEQUENCE [LARGE SCALE GENOMIC DNA]</scope>
    <source>
        <strain evidence="2 3">JCM6362</strain>
    </source>
</reference>
<evidence type="ECO:0000256" key="1">
    <source>
        <dbReference type="SAM" id="MobiDB-lite"/>
    </source>
</evidence>
<dbReference type="EMBL" id="BCTB01000005">
    <property type="protein sequence ID" value="GAT14211.1"/>
    <property type="molecule type" value="Genomic_DNA"/>
</dbReference>
<dbReference type="AlphaFoldDB" id="A0A124E806"/>
<evidence type="ECO:0000313" key="2">
    <source>
        <dbReference type="EMBL" id="GAT14211.1"/>
    </source>
</evidence>
<feature type="region of interest" description="Disordered" evidence="1">
    <location>
        <begin position="85"/>
        <end position="135"/>
    </location>
</feature>
<comment type="caution">
    <text evidence="2">The sequence shown here is derived from an EMBL/GenBank/DDBJ whole genome shotgun (WGS) entry which is preliminary data.</text>
</comment>